<evidence type="ECO:0000313" key="1">
    <source>
        <dbReference type="EMBL" id="MQW36070.1"/>
    </source>
</evidence>
<name>A0AAW9TVC4_RHIML</name>
<accession>A0AAW9TVC4</accession>
<evidence type="ECO:0000313" key="2">
    <source>
        <dbReference type="Proteomes" id="UP000429484"/>
    </source>
</evidence>
<comment type="caution">
    <text evidence="1">The sequence shown here is derived from an EMBL/GenBank/DDBJ whole genome shotgun (WGS) entry which is preliminary data.</text>
</comment>
<protein>
    <submittedName>
        <fullName evidence="1">Uncharacterized protein</fullName>
    </submittedName>
</protein>
<organism evidence="1 2">
    <name type="scientific">Rhizobium meliloti</name>
    <name type="common">Ensifer meliloti</name>
    <name type="synonym">Sinorhizobium meliloti</name>
    <dbReference type="NCBI Taxonomy" id="382"/>
    <lineage>
        <taxon>Bacteria</taxon>
        <taxon>Pseudomonadati</taxon>
        <taxon>Pseudomonadota</taxon>
        <taxon>Alphaproteobacteria</taxon>
        <taxon>Hyphomicrobiales</taxon>
        <taxon>Rhizobiaceae</taxon>
        <taxon>Sinorhizobium/Ensifer group</taxon>
        <taxon>Sinorhizobium</taxon>
    </lineage>
</organism>
<dbReference type="AlphaFoldDB" id="A0AAW9TVC4"/>
<dbReference type="EMBL" id="WISR01000207">
    <property type="protein sequence ID" value="MQW36070.1"/>
    <property type="molecule type" value="Genomic_DNA"/>
</dbReference>
<proteinExistence type="predicted"/>
<gene>
    <name evidence="1" type="ORF">GHK53_25690</name>
</gene>
<dbReference type="RefSeq" id="WP_153349998.1">
    <property type="nucleotide sequence ID" value="NZ_WISR01000207.1"/>
</dbReference>
<reference evidence="1 2" key="1">
    <citation type="journal article" date="2013" name="Genome Biol.">
        <title>Comparative genomics of the core and accessory genomes of 48 Sinorhizobium strains comprising five genospecies.</title>
        <authorList>
            <person name="Sugawara M."/>
            <person name="Epstein B."/>
            <person name="Badgley B.D."/>
            <person name="Unno T."/>
            <person name="Xu L."/>
            <person name="Reese J."/>
            <person name="Gyaneshwar P."/>
            <person name="Denny R."/>
            <person name="Mudge J."/>
            <person name="Bharti A.K."/>
            <person name="Farmer A.D."/>
            <person name="May G.D."/>
            <person name="Woodward J.E."/>
            <person name="Medigue C."/>
            <person name="Vallenet D."/>
            <person name="Lajus A."/>
            <person name="Rouy Z."/>
            <person name="Martinez-Vaz B."/>
            <person name="Tiffin P."/>
            <person name="Young N.D."/>
            <person name="Sadowsky M.J."/>
        </authorList>
    </citation>
    <scope>NUCLEOTIDE SEQUENCE [LARGE SCALE GENOMIC DNA]</scope>
    <source>
        <strain evidence="1 2">N6B1</strain>
    </source>
</reference>
<dbReference type="Proteomes" id="UP000429484">
    <property type="component" value="Unassembled WGS sequence"/>
</dbReference>
<sequence length="90" mass="10019">MTSDAQTNQPKAHKFWMVYGIGQRGPTYQHYSKALAQLEAQRLASLHPEIVFVVLAAVDAYRTDAPAMQRIKIIKPDPADHTVADDGIPF</sequence>